<feature type="region of interest" description="Disordered" evidence="1">
    <location>
        <begin position="1"/>
        <end position="44"/>
    </location>
</feature>
<protein>
    <submittedName>
        <fullName evidence="2">Uncharacterized protein</fullName>
    </submittedName>
</protein>
<dbReference type="AlphaFoldDB" id="A0AAD6IRM8"/>
<dbReference type="GO" id="GO:0070096">
    <property type="term" value="P:mitochondrial outer membrane translocase complex assembly"/>
    <property type="evidence" value="ECO:0007669"/>
    <property type="project" value="InterPro"/>
</dbReference>
<comment type="caution">
    <text evidence="2">The sequence shown here is derived from an EMBL/GenBank/DDBJ whole genome shotgun (WGS) entry which is preliminary data.</text>
</comment>
<proteinExistence type="predicted"/>
<dbReference type="InterPro" id="IPR037652">
    <property type="entry name" value="Mim2"/>
</dbReference>
<dbReference type="PANTHER" id="PTHR28230:SF1">
    <property type="entry name" value="MITOCHONDRIAL IMPORT PROTEIN 2"/>
    <property type="match status" value="1"/>
</dbReference>
<evidence type="ECO:0000313" key="3">
    <source>
        <dbReference type="Proteomes" id="UP001221413"/>
    </source>
</evidence>
<feature type="compositionally biased region" description="Low complexity" evidence="1">
    <location>
        <begin position="11"/>
        <end position="25"/>
    </location>
</feature>
<name>A0AAD6IRM8_DREDA</name>
<dbReference type="GO" id="GO:0045040">
    <property type="term" value="P:protein insertion into mitochondrial outer membrane"/>
    <property type="evidence" value="ECO:0007669"/>
    <property type="project" value="InterPro"/>
</dbReference>
<evidence type="ECO:0000313" key="2">
    <source>
        <dbReference type="EMBL" id="KAJ6257330.1"/>
    </source>
</evidence>
<dbReference type="Pfam" id="PF19117">
    <property type="entry name" value="Mim2"/>
    <property type="match status" value="1"/>
</dbReference>
<evidence type="ECO:0000256" key="1">
    <source>
        <dbReference type="SAM" id="MobiDB-lite"/>
    </source>
</evidence>
<reference evidence="2" key="1">
    <citation type="submission" date="2023-01" db="EMBL/GenBank/DDBJ databases">
        <title>The chitinases involved in constricting ring structure development in the nematode-trapping fungus Drechslerella dactyloides.</title>
        <authorList>
            <person name="Wang R."/>
            <person name="Zhang L."/>
            <person name="Tang P."/>
            <person name="Li S."/>
            <person name="Liang L."/>
        </authorList>
    </citation>
    <scope>NUCLEOTIDE SEQUENCE</scope>
    <source>
        <strain evidence="2">YMF1.00031</strain>
    </source>
</reference>
<organism evidence="2 3">
    <name type="scientific">Drechslerella dactyloides</name>
    <name type="common">Nematode-trapping fungus</name>
    <name type="synonym">Arthrobotrys dactyloides</name>
    <dbReference type="NCBI Taxonomy" id="74499"/>
    <lineage>
        <taxon>Eukaryota</taxon>
        <taxon>Fungi</taxon>
        <taxon>Dikarya</taxon>
        <taxon>Ascomycota</taxon>
        <taxon>Pezizomycotina</taxon>
        <taxon>Orbiliomycetes</taxon>
        <taxon>Orbiliales</taxon>
        <taxon>Orbiliaceae</taxon>
        <taxon>Drechslerella</taxon>
    </lineage>
</organism>
<dbReference type="EMBL" id="JAQGDS010000011">
    <property type="protein sequence ID" value="KAJ6257330.1"/>
    <property type="molecule type" value="Genomic_DNA"/>
</dbReference>
<keyword evidence="3" id="KW-1185">Reference proteome</keyword>
<dbReference type="GO" id="GO:0005741">
    <property type="term" value="C:mitochondrial outer membrane"/>
    <property type="evidence" value="ECO:0007669"/>
    <property type="project" value="TreeGrafter"/>
</dbReference>
<sequence>MSESTPSLIDLSASQTSSYLASTSSDEVASIDSEDTEHESDAEQEWQESLKQLELLLTMVIVPFAGKWLGRRCAFWVWARFMEWKYPVDVVITSKAEFRVGGAAAIASAAAPL</sequence>
<feature type="compositionally biased region" description="Acidic residues" evidence="1">
    <location>
        <begin position="32"/>
        <end position="44"/>
    </location>
</feature>
<dbReference type="PANTHER" id="PTHR28230">
    <property type="entry name" value="CHROMOSOME 1, WHOLE GENOME SHOTGUN SEQUENCE"/>
    <property type="match status" value="1"/>
</dbReference>
<gene>
    <name evidence="2" type="ORF">Dda_8219</name>
</gene>
<dbReference type="Proteomes" id="UP001221413">
    <property type="component" value="Unassembled WGS sequence"/>
</dbReference>
<accession>A0AAD6IRM8</accession>